<dbReference type="EMBL" id="AP014958">
    <property type="protein sequence ID" value="BAS79108.1"/>
    <property type="molecule type" value="Genomic_DNA"/>
</dbReference>
<dbReference type="SMR" id="A0A0P0VK27"/>
<protein>
    <submittedName>
        <fullName evidence="1">Os02g0542100 protein</fullName>
    </submittedName>
</protein>
<name>A0A0P0VK27_ORYSJ</name>
<reference evidence="2" key="1">
    <citation type="journal article" date="2005" name="Nature">
        <title>The map-based sequence of the rice genome.</title>
        <authorList>
            <consortium name="International rice genome sequencing project (IRGSP)"/>
            <person name="Matsumoto T."/>
            <person name="Wu J."/>
            <person name="Kanamori H."/>
            <person name="Katayose Y."/>
            <person name="Fujisawa M."/>
            <person name="Namiki N."/>
            <person name="Mizuno H."/>
            <person name="Yamamoto K."/>
            <person name="Antonio B.A."/>
            <person name="Baba T."/>
            <person name="Sakata K."/>
            <person name="Nagamura Y."/>
            <person name="Aoki H."/>
            <person name="Arikawa K."/>
            <person name="Arita K."/>
            <person name="Bito T."/>
            <person name="Chiden Y."/>
            <person name="Fujitsuka N."/>
            <person name="Fukunaka R."/>
            <person name="Hamada M."/>
            <person name="Harada C."/>
            <person name="Hayashi A."/>
            <person name="Hijishita S."/>
            <person name="Honda M."/>
            <person name="Hosokawa S."/>
            <person name="Ichikawa Y."/>
            <person name="Idonuma A."/>
            <person name="Iijima M."/>
            <person name="Ikeda M."/>
            <person name="Ikeno M."/>
            <person name="Ito K."/>
            <person name="Ito S."/>
            <person name="Ito T."/>
            <person name="Ito Y."/>
            <person name="Ito Y."/>
            <person name="Iwabuchi A."/>
            <person name="Kamiya K."/>
            <person name="Karasawa W."/>
            <person name="Kurita K."/>
            <person name="Katagiri S."/>
            <person name="Kikuta A."/>
            <person name="Kobayashi H."/>
            <person name="Kobayashi N."/>
            <person name="Machita K."/>
            <person name="Maehara T."/>
            <person name="Masukawa M."/>
            <person name="Mizubayashi T."/>
            <person name="Mukai Y."/>
            <person name="Nagasaki H."/>
            <person name="Nagata Y."/>
            <person name="Naito S."/>
            <person name="Nakashima M."/>
            <person name="Nakama Y."/>
            <person name="Nakamichi Y."/>
            <person name="Nakamura M."/>
            <person name="Meguro A."/>
            <person name="Negishi M."/>
            <person name="Ohta I."/>
            <person name="Ohta T."/>
            <person name="Okamoto M."/>
            <person name="Ono N."/>
            <person name="Saji S."/>
            <person name="Sakaguchi M."/>
            <person name="Sakai K."/>
            <person name="Shibata M."/>
            <person name="Shimokawa T."/>
            <person name="Song J."/>
            <person name="Takazaki Y."/>
            <person name="Terasawa K."/>
            <person name="Tsugane M."/>
            <person name="Tsuji K."/>
            <person name="Ueda S."/>
            <person name="Waki K."/>
            <person name="Yamagata H."/>
            <person name="Yamamoto M."/>
            <person name="Yamamoto S."/>
            <person name="Yamane H."/>
            <person name="Yoshiki S."/>
            <person name="Yoshihara R."/>
            <person name="Yukawa K."/>
            <person name="Zhong H."/>
            <person name="Yano M."/>
            <person name="Yuan Q."/>
            <person name="Ouyang S."/>
            <person name="Liu J."/>
            <person name="Jones K.M."/>
            <person name="Gansberger K."/>
            <person name="Moffat K."/>
            <person name="Hill J."/>
            <person name="Bera J."/>
            <person name="Fadrosh D."/>
            <person name="Jin S."/>
            <person name="Johri S."/>
            <person name="Kim M."/>
            <person name="Overton L."/>
            <person name="Reardon M."/>
            <person name="Tsitrin T."/>
            <person name="Vuong H."/>
            <person name="Weaver B."/>
            <person name="Ciecko A."/>
            <person name="Tallon L."/>
            <person name="Jackson J."/>
            <person name="Pai G."/>
            <person name="Aken S.V."/>
            <person name="Utterback T."/>
            <person name="Reidmuller S."/>
            <person name="Feldblyum T."/>
            <person name="Hsiao J."/>
            <person name="Zismann V."/>
            <person name="Iobst S."/>
            <person name="de Vazeille A.R."/>
            <person name="Buell C.R."/>
            <person name="Ying K."/>
            <person name="Li Y."/>
            <person name="Lu T."/>
            <person name="Huang Y."/>
            <person name="Zhao Q."/>
            <person name="Feng Q."/>
            <person name="Zhang L."/>
            <person name="Zhu J."/>
            <person name="Weng Q."/>
            <person name="Mu J."/>
            <person name="Lu Y."/>
            <person name="Fan D."/>
            <person name="Liu Y."/>
            <person name="Guan J."/>
            <person name="Zhang Y."/>
            <person name="Yu S."/>
            <person name="Liu X."/>
            <person name="Zhang Y."/>
            <person name="Hong G."/>
            <person name="Han B."/>
            <person name="Choisne N."/>
            <person name="Demange N."/>
            <person name="Orjeda G."/>
            <person name="Samain S."/>
            <person name="Cattolico L."/>
            <person name="Pelletier E."/>
            <person name="Couloux A."/>
            <person name="Segurens B."/>
            <person name="Wincker P."/>
            <person name="D'Hont A."/>
            <person name="Scarpelli C."/>
            <person name="Weissenbach J."/>
            <person name="Salanoubat M."/>
            <person name="Quetier F."/>
            <person name="Yu Y."/>
            <person name="Kim H.R."/>
            <person name="Rambo T."/>
            <person name="Currie J."/>
            <person name="Collura K."/>
            <person name="Luo M."/>
            <person name="Yang T."/>
            <person name="Ammiraju J.S.S."/>
            <person name="Engler F."/>
            <person name="Soderlund C."/>
            <person name="Wing R.A."/>
            <person name="Palmer L.E."/>
            <person name="de la Bastide M."/>
            <person name="Spiegel L."/>
            <person name="Nascimento L."/>
            <person name="Zutavern T."/>
            <person name="O'Shaughnessy A."/>
            <person name="Dike S."/>
            <person name="Dedhia N."/>
            <person name="Preston R."/>
            <person name="Balija V."/>
            <person name="McCombie W.R."/>
            <person name="Chow T."/>
            <person name="Chen H."/>
            <person name="Chung M."/>
            <person name="Chen C."/>
            <person name="Shaw J."/>
            <person name="Wu H."/>
            <person name="Hsiao K."/>
            <person name="Chao Y."/>
            <person name="Chu M."/>
            <person name="Cheng C."/>
            <person name="Hour A."/>
            <person name="Lee P."/>
            <person name="Lin S."/>
            <person name="Lin Y."/>
            <person name="Liou J."/>
            <person name="Liu S."/>
            <person name="Hsing Y."/>
            <person name="Raghuvanshi S."/>
            <person name="Mohanty A."/>
            <person name="Bharti A.K."/>
            <person name="Gaur A."/>
            <person name="Gupta V."/>
            <person name="Kumar D."/>
            <person name="Ravi V."/>
            <person name="Vij S."/>
            <person name="Kapur A."/>
            <person name="Khurana P."/>
            <person name="Khurana P."/>
            <person name="Khurana J.P."/>
            <person name="Tyagi A.K."/>
            <person name="Gaikwad K."/>
            <person name="Singh A."/>
            <person name="Dalal V."/>
            <person name="Srivastava S."/>
            <person name="Dixit A."/>
            <person name="Pal A.K."/>
            <person name="Ghazi I.A."/>
            <person name="Yadav M."/>
            <person name="Pandit A."/>
            <person name="Bhargava A."/>
            <person name="Sureshbabu K."/>
            <person name="Batra K."/>
            <person name="Sharma T.R."/>
            <person name="Mohapatra T."/>
            <person name="Singh N.K."/>
            <person name="Messing J."/>
            <person name="Nelson A.B."/>
            <person name="Fuks G."/>
            <person name="Kavchok S."/>
            <person name="Keizer G."/>
            <person name="Linton E."/>
            <person name="Llaca V."/>
            <person name="Song R."/>
            <person name="Tanyolac B."/>
            <person name="Young S."/>
            <person name="Ho-Il K."/>
            <person name="Hahn J.H."/>
            <person name="Sangsakoo G."/>
            <person name="Vanavichit A."/>
            <person name="de Mattos Luiz.A.T."/>
            <person name="Zimmer P.D."/>
            <person name="Malone G."/>
            <person name="Dellagostin O."/>
            <person name="de Oliveira A.C."/>
            <person name="Bevan M."/>
            <person name="Bancroft I."/>
            <person name="Minx P."/>
            <person name="Cordum H."/>
            <person name="Wilson R."/>
            <person name="Cheng Z."/>
            <person name="Jin W."/>
            <person name="Jiang J."/>
            <person name="Leong S.A."/>
            <person name="Iwama H."/>
            <person name="Gojobori T."/>
            <person name="Itoh T."/>
            <person name="Niimura Y."/>
            <person name="Fujii Y."/>
            <person name="Habara T."/>
            <person name="Sakai H."/>
            <person name="Sato Y."/>
            <person name="Wilson G."/>
            <person name="Kumar K."/>
            <person name="McCouch S."/>
            <person name="Juretic N."/>
            <person name="Hoen D."/>
            <person name="Wright S."/>
            <person name="Bruskiewich R."/>
            <person name="Bureau T."/>
            <person name="Miyao A."/>
            <person name="Hirochika H."/>
            <person name="Nishikawa T."/>
            <person name="Kadowaki K."/>
            <person name="Sugiura M."/>
            <person name="Burr B."/>
            <person name="Sasaki T."/>
        </authorList>
    </citation>
    <scope>NUCLEOTIDE SEQUENCE [LARGE SCALE GENOMIC DNA]</scope>
    <source>
        <strain evidence="2">cv. Nipponbare</strain>
    </source>
</reference>
<dbReference type="Proteomes" id="UP000059680">
    <property type="component" value="Chromosome 2"/>
</dbReference>
<gene>
    <name evidence="1" type="ordered locus">Os02g0542100</name>
    <name evidence="1" type="ORF">OSNPB_020542100</name>
</gene>
<evidence type="ECO:0000313" key="2">
    <source>
        <dbReference type="Proteomes" id="UP000059680"/>
    </source>
</evidence>
<dbReference type="InParanoid" id="A0A0P0VK27"/>
<dbReference type="GO" id="GO:0046982">
    <property type="term" value="F:protein heterodimerization activity"/>
    <property type="evidence" value="ECO:0007669"/>
    <property type="project" value="InterPro"/>
</dbReference>
<dbReference type="Gene3D" id="1.10.20.10">
    <property type="entry name" value="Histone, subunit A"/>
    <property type="match status" value="1"/>
</dbReference>
<dbReference type="InterPro" id="IPR009072">
    <property type="entry name" value="Histone-fold"/>
</dbReference>
<dbReference type="AlphaFoldDB" id="A0A0P0VK27"/>
<proteinExistence type="predicted"/>
<dbReference type="Gramene" id="Os02t0542100-00">
    <property type="protein sequence ID" value="Os02t0542100-00"/>
    <property type="gene ID" value="Os02g0542100"/>
</dbReference>
<dbReference type="PaxDb" id="39947-A0A0P0VK27"/>
<feature type="non-terminal residue" evidence="1">
    <location>
        <position position="1"/>
    </location>
</feature>
<reference evidence="1 2" key="3">
    <citation type="journal article" date="2013" name="Rice">
        <title>Improvement of the Oryza sativa Nipponbare reference genome using next generation sequence and optical map data.</title>
        <authorList>
            <person name="Kawahara Y."/>
            <person name="de la Bastide M."/>
            <person name="Hamilton J.P."/>
            <person name="Kanamori H."/>
            <person name="McCombie W.R."/>
            <person name="Ouyang S."/>
            <person name="Schwartz D.C."/>
            <person name="Tanaka T."/>
            <person name="Wu J."/>
            <person name="Zhou S."/>
            <person name="Childs K.L."/>
            <person name="Davidson R.M."/>
            <person name="Lin H."/>
            <person name="Quesada-Ocampo L."/>
            <person name="Vaillancourt B."/>
            <person name="Sakai H."/>
            <person name="Lee S.S."/>
            <person name="Kim J."/>
            <person name="Numa H."/>
            <person name="Itoh T."/>
            <person name="Buell C.R."/>
            <person name="Matsumoto T."/>
        </authorList>
    </citation>
    <scope>NUCLEOTIDE SEQUENCE [LARGE SCALE GENOMIC DNA]</scope>
    <source>
        <strain evidence="2">cv. Nipponbare</strain>
    </source>
</reference>
<sequence>SPQQAPLPTHAAPPLPELRPVAALQEAGRRGLYLMGLFEDTNQPLRPKDIQLARRIRGKRGLALALPGGFFRVPGKLARFFFSRFQSVGWEM</sequence>
<keyword evidence="2" id="KW-1185">Reference proteome</keyword>
<organism evidence="1 2">
    <name type="scientific">Oryza sativa subsp. japonica</name>
    <name type="common">Rice</name>
    <dbReference type="NCBI Taxonomy" id="39947"/>
    <lineage>
        <taxon>Eukaryota</taxon>
        <taxon>Viridiplantae</taxon>
        <taxon>Streptophyta</taxon>
        <taxon>Embryophyta</taxon>
        <taxon>Tracheophyta</taxon>
        <taxon>Spermatophyta</taxon>
        <taxon>Magnoliopsida</taxon>
        <taxon>Liliopsida</taxon>
        <taxon>Poales</taxon>
        <taxon>Poaceae</taxon>
        <taxon>BOP clade</taxon>
        <taxon>Oryzoideae</taxon>
        <taxon>Oryzeae</taxon>
        <taxon>Oryzinae</taxon>
        <taxon>Oryza</taxon>
        <taxon>Oryza sativa</taxon>
    </lineage>
</organism>
<evidence type="ECO:0000313" key="1">
    <source>
        <dbReference type="EMBL" id="BAS79108.1"/>
    </source>
</evidence>
<accession>A0A0P0VK27</accession>
<reference evidence="1 2" key="2">
    <citation type="journal article" date="2013" name="Plant Cell Physiol.">
        <title>Rice Annotation Project Database (RAP-DB): an integrative and interactive database for rice genomics.</title>
        <authorList>
            <person name="Sakai H."/>
            <person name="Lee S.S."/>
            <person name="Tanaka T."/>
            <person name="Numa H."/>
            <person name="Kim J."/>
            <person name="Kawahara Y."/>
            <person name="Wakimoto H."/>
            <person name="Yang C.C."/>
            <person name="Iwamoto M."/>
            <person name="Abe T."/>
            <person name="Yamada Y."/>
            <person name="Muto A."/>
            <person name="Inokuchi H."/>
            <person name="Ikemura T."/>
            <person name="Matsumoto T."/>
            <person name="Sasaki T."/>
            <person name="Itoh T."/>
        </authorList>
    </citation>
    <scope>NUCLEOTIDE SEQUENCE [LARGE SCALE GENOMIC DNA]</scope>
    <source>
        <strain evidence="2">cv. Nipponbare</strain>
    </source>
</reference>